<gene>
    <name evidence="1" type="ORF">JBL43_05250</name>
</gene>
<proteinExistence type="predicted"/>
<organism evidence="1 2">
    <name type="scientific">Aureibaculum flavum</name>
    <dbReference type="NCBI Taxonomy" id="2795986"/>
    <lineage>
        <taxon>Bacteria</taxon>
        <taxon>Pseudomonadati</taxon>
        <taxon>Bacteroidota</taxon>
        <taxon>Flavobacteriia</taxon>
        <taxon>Flavobacteriales</taxon>
        <taxon>Flavobacteriaceae</taxon>
        <taxon>Aureibaculum</taxon>
    </lineage>
</organism>
<reference evidence="1 2" key="1">
    <citation type="submission" date="2020-12" db="EMBL/GenBank/DDBJ databases">
        <title>Aureibaculum luteum sp. nov. and Aureibaculum flavum sp. nov., novel members of the family Flavobacteriaceae isolated from Antarctic intertidal sediments.</title>
        <authorList>
            <person name="He X."/>
            <person name="Zhang X."/>
        </authorList>
    </citation>
    <scope>NUCLEOTIDE SEQUENCE [LARGE SCALE GENOMIC DNA]</scope>
    <source>
        <strain evidence="1 2">A20</strain>
    </source>
</reference>
<accession>A0ABS0WNU5</accession>
<evidence type="ECO:0000313" key="2">
    <source>
        <dbReference type="Proteomes" id="UP000623301"/>
    </source>
</evidence>
<evidence type="ECO:0000313" key="1">
    <source>
        <dbReference type="EMBL" id="MBJ2173633.1"/>
    </source>
</evidence>
<dbReference type="EMBL" id="JAEHFJ010000002">
    <property type="protein sequence ID" value="MBJ2173633.1"/>
    <property type="molecule type" value="Genomic_DNA"/>
</dbReference>
<keyword evidence="2" id="KW-1185">Reference proteome</keyword>
<comment type="caution">
    <text evidence="1">The sequence shown here is derived from an EMBL/GenBank/DDBJ whole genome shotgun (WGS) entry which is preliminary data.</text>
</comment>
<evidence type="ECO:0008006" key="3">
    <source>
        <dbReference type="Google" id="ProtNLM"/>
    </source>
</evidence>
<dbReference type="Proteomes" id="UP000623301">
    <property type="component" value="Unassembled WGS sequence"/>
</dbReference>
<sequence length="97" mass="11426">MYKKWIYKTVYGIVTEHTDHLFFNFRLVDQNDKEIGQLQTSKKPSMGDKIILDDTKLRIKPKMFVVKQVYLSQVSYTGILIGEIKELDSNHYQLQNA</sequence>
<protein>
    <recommendedName>
        <fullName evidence="3">YopX protein domain-containing protein</fullName>
    </recommendedName>
</protein>
<dbReference type="RefSeq" id="WP_198840413.1">
    <property type="nucleotide sequence ID" value="NZ_JAEHFJ010000002.1"/>
</dbReference>
<name>A0ABS0WNU5_9FLAO</name>